<evidence type="ECO:0000313" key="3">
    <source>
        <dbReference type="Proteomes" id="UP000481087"/>
    </source>
</evidence>
<proteinExistence type="predicted"/>
<organism evidence="2 3">
    <name type="scientific">Paenibacillus silvestris</name>
    <dbReference type="NCBI Taxonomy" id="2606219"/>
    <lineage>
        <taxon>Bacteria</taxon>
        <taxon>Bacillati</taxon>
        <taxon>Bacillota</taxon>
        <taxon>Bacilli</taxon>
        <taxon>Bacillales</taxon>
        <taxon>Paenibacillaceae</taxon>
        <taxon>Paenibacillus</taxon>
    </lineage>
</organism>
<reference evidence="2 3" key="1">
    <citation type="submission" date="2019-12" db="EMBL/GenBank/DDBJ databases">
        <title>Paenibacillus sp. nov. sp. isolated from soil.</title>
        <authorList>
            <person name="Kim J."/>
            <person name="Jeong S.E."/>
            <person name="Jung H.S."/>
            <person name="Jeon C.O."/>
        </authorList>
    </citation>
    <scope>NUCLEOTIDE SEQUENCE [LARGE SCALE GENOMIC DNA]</scope>
    <source>
        <strain evidence="2 3">5J-6</strain>
    </source>
</reference>
<keyword evidence="3" id="KW-1185">Reference proteome</keyword>
<keyword evidence="1" id="KW-0472">Membrane</keyword>
<dbReference type="RefSeq" id="WP_161405505.1">
    <property type="nucleotide sequence ID" value="NZ_WTUZ01000010.1"/>
</dbReference>
<sequence>MIGKAGMICGLCILVGGVIGGLFGEKELGYELGTAACIVIMGVAVLLNQKVREKKS</sequence>
<comment type="caution">
    <text evidence="2">The sequence shown here is derived from an EMBL/GenBank/DDBJ whole genome shotgun (WGS) entry which is preliminary data.</text>
</comment>
<keyword evidence="1" id="KW-0812">Transmembrane</keyword>
<evidence type="ECO:0000256" key="1">
    <source>
        <dbReference type="SAM" id="Phobius"/>
    </source>
</evidence>
<dbReference type="AlphaFoldDB" id="A0A6L8UVJ7"/>
<accession>A0A6L8UVJ7</accession>
<dbReference type="Proteomes" id="UP000481087">
    <property type="component" value="Unassembled WGS sequence"/>
</dbReference>
<feature type="transmembrane region" description="Helical" evidence="1">
    <location>
        <begin position="30"/>
        <end position="47"/>
    </location>
</feature>
<dbReference type="EMBL" id="WTUZ01000010">
    <property type="protein sequence ID" value="MZQ81196.1"/>
    <property type="molecule type" value="Genomic_DNA"/>
</dbReference>
<name>A0A6L8UVJ7_9BACL</name>
<evidence type="ECO:0000313" key="2">
    <source>
        <dbReference type="EMBL" id="MZQ81196.1"/>
    </source>
</evidence>
<gene>
    <name evidence="2" type="ORF">GQF01_03550</name>
</gene>
<keyword evidence="1" id="KW-1133">Transmembrane helix</keyword>
<feature type="transmembrane region" description="Helical" evidence="1">
    <location>
        <begin position="7"/>
        <end position="24"/>
    </location>
</feature>
<protein>
    <submittedName>
        <fullName evidence="2">Uncharacterized protein</fullName>
    </submittedName>
</protein>